<organism evidence="1 2">
    <name type="scientific">Fusobacterium gonidiaformans 3-1-5R</name>
    <dbReference type="NCBI Taxonomy" id="469605"/>
    <lineage>
        <taxon>Bacteria</taxon>
        <taxon>Fusobacteriati</taxon>
        <taxon>Fusobacteriota</taxon>
        <taxon>Fusobacteriia</taxon>
        <taxon>Fusobacteriales</taxon>
        <taxon>Fusobacteriaceae</taxon>
        <taxon>Fusobacterium</taxon>
    </lineage>
</organism>
<dbReference type="SUPFAM" id="SSF52540">
    <property type="entry name" value="P-loop containing nucleoside triphosphate hydrolases"/>
    <property type="match status" value="1"/>
</dbReference>
<dbReference type="AlphaFoldDB" id="E5BHY3"/>
<dbReference type="HOGENOM" id="CLU_109302_0_0_0"/>
<keyword evidence="2" id="KW-1185">Reference proteome</keyword>
<dbReference type="EMBL" id="GG657974">
    <property type="protein sequence ID" value="EFS22106.1"/>
    <property type="molecule type" value="Genomic_DNA"/>
</dbReference>
<dbReference type="Proteomes" id="UP000002975">
    <property type="component" value="Unassembled WGS sequence"/>
</dbReference>
<dbReference type="RefSeq" id="WP_008802167.1">
    <property type="nucleotide sequence ID" value="NZ_GG657974.1"/>
</dbReference>
<dbReference type="Pfam" id="PF13479">
    <property type="entry name" value="AAA_24"/>
    <property type="match status" value="1"/>
</dbReference>
<name>E5BHY3_9FUSO</name>
<evidence type="ECO:0000313" key="1">
    <source>
        <dbReference type="EMBL" id="EFS22106.1"/>
    </source>
</evidence>
<gene>
    <name evidence="1" type="ORF">FSBG_01603</name>
</gene>
<proteinExistence type="predicted"/>
<dbReference type="InterPro" id="IPR027417">
    <property type="entry name" value="P-loop_NTPase"/>
</dbReference>
<accession>E5BHY3</accession>
<sequence length="217" mass="25002">MANLIMILGESGTGKSTSIETLNEKETFIIQVVDKPLPFKGFKKRYSLKTKENPKGNRFISDRADVIIKILQSLNKEKGVKNIIIDDSQYIMANEFMRRAKEKGYEKFTEIGQNFYNLIDTANDLREDINVIFLQHTEVTDDGRKKAKTIGKLIDDKISLEGRFTIVLITEVEDGAYYFRTQNNGNDTCKSPRGMFEDLRIPNDLQYVVTKCNEYFN</sequence>
<evidence type="ECO:0000313" key="2">
    <source>
        <dbReference type="Proteomes" id="UP000002975"/>
    </source>
</evidence>
<reference evidence="1 2" key="1">
    <citation type="submission" date="2009-02" db="EMBL/GenBank/DDBJ databases">
        <title>The Genome Sequence of Fusobacterium sp. 3_1_5R.</title>
        <authorList>
            <consortium name="The Broad Institute Genome Sequencing Platform"/>
            <person name="Ward D."/>
            <person name="Young S.K."/>
            <person name="Kodira C.D."/>
            <person name="Zeng Q."/>
            <person name="Koehrsen M."/>
            <person name="Alvarado L."/>
            <person name="Berlin A."/>
            <person name="Borenstein D."/>
            <person name="Chen Z."/>
            <person name="Engels R."/>
            <person name="Freedman E."/>
            <person name="Gellesch M."/>
            <person name="Goldberg J."/>
            <person name="Griggs A."/>
            <person name="Gujja S."/>
            <person name="Heiman D."/>
            <person name="Hepburn T."/>
            <person name="Howarth C."/>
            <person name="Jen D."/>
            <person name="Larson L."/>
            <person name="Lewis B."/>
            <person name="Mehta T."/>
            <person name="Park D."/>
            <person name="Pearson M."/>
            <person name="Roberts A."/>
            <person name="Saif S."/>
            <person name="Shea T."/>
            <person name="Shenoy N."/>
            <person name="Sisk P."/>
            <person name="Stolte C."/>
            <person name="Sykes S."/>
            <person name="Walk T."/>
            <person name="White J."/>
            <person name="Yandava C."/>
            <person name="Allen-Vercoe E."/>
            <person name="Strauss J."/>
            <person name="Ambrose C."/>
            <person name="Lander E."/>
            <person name="Nusbaum C."/>
            <person name="Galagan J."/>
            <person name="Birren B."/>
        </authorList>
    </citation>
    <scope>NUCLEOTIDE SEQUENCE [LARGE SCALE GENOMIC DNA]</scope>
    <source>
        <strain evidence="1 2">3_1_5R</strain>
    </source>
</reference>
<dbReference type="BioCyc" id="FSP469605-HMP:GTSP-1646-MONOMER"/>
<evidence type="ECO:0008006" key="3">
    <source>
        <dbReference type="Google" id="ProtNLM"/>
    </source>
</evidence>
<protein>
    <recommendedName>
        <fullName evidence="3">ATP-binding protein</fullName>
    </recommendedName>
</protein>
<dbReference type="OrthoDB" id="8606643at2"/>